<name>A0A1G8S6Y1_9CLOT</name>
<keyword evidence="6 8" id="KW-0131">Cell cycle</keyword>
<keyword evidence="4 8" id="KW-0133">Cell shape</keyword>
<feature type="domain" description="Mur ligase N-terminal catalytic" evidence="10">
    <location>
        <begin position="49"/>
        <end position="122"/>
    </location>
</feature>
<dbReference type="PANTHER" id="PTHR23135">
    <property type="entry name" value="MUR LIGASE FAMILY MEMBER"/>
    <property type="match status" value="1"/>
</dbReference>
<feature type="modified residue" description="N6-carboxylysine" evidence="8">
    <location>
        <position position="247"/>
    </location>
</feature>
<feature type="binding site" evidence="8">
    <location>
        <position position="205"/>
    </location>
    <ligand>
        <name>UDP-N-acetyl-alpha-D-muramoyl-L-alanyl-D-glutamate</name>
        <dbReference type="ChEBI" id="CHEBI:83900"/>
    </ligand>
</feature>
<feature type="binding site" evidence="8">
    <location>
        <position position="213"/>
    </location>
    <ligand>
        <name>UDP-N-acetyl-alpha-D-muramoyl-L-alanyl-D-glutamate</name>
        <dbReference type="ChEBI" id="CHEBI:83900"/>
    </ligand>
</feature>
<feature type="binding site" evidence="8">
    <location>
        <position position="56"/>
    </location>
    <ligand>
        <name>UDP-N-acetyl-alpha-D-muramoyl-L-alanyl-D-glutamate</name>
        <dbReference type="ChEBI" id="CHEBI:83900"/>
    </ligand>
</feature>
<dbReference type="InterPro" id="IPR035911">
    <property type="entry name" value="MurE/MurF_N"/>
</dbReference>
<dbReference type="NCBIfam" id="TIGR01085">
    <property type="entry name" value="murE"/>
    <property type="match status" value="1"/>
</dbReference>
<feature type="domain" description="Mur ligase C-terminal" evidence="11">
    <location>
        <begin position="358"/>
        <end position="485"/>
    </location>
</feature>
<feature type="binding site" evidence="8">
    <location>
        <begin position="136"/>
        <end position="142"/>
    </location>
    <ligand>
        <name>ATP</name>
        <dbReference type="ChEBI" id="CHEBI:30616"/>
    </ligand>
</feature>
<dbReference type="Pfam" id="PF01225">
    <property type="entry name" value="Mur_ligase"/>
    <property type="match status" value="1"/>
</dbReference>
<dbReference type="InterPro" id="IPR000713">
    <property type="entry name" value="Mur_ligase_N"/>
</dbReference>
<comment type="PTM">
    <text evidence="8">Carboxylation is probably crucial for Mg(2+) binding and, consequently, for the gamma-phosphate positioning of ATP.</text>
</comment>
<dbReference type="SUPFAM" id="SSF53623">
    <property type="entry name" value="MurD-like peptide ligases, catalytic domain"/>
    <property type="match status" value="1"/>
</dbReference>
<proteinExistence type="inferred from homology"/>
<feature type="binding site" evidence="8">
    <location>
        <position position="177"/>
    </location>
    <ligand>
        <name>UDP-N-acetyl-alpha-D-muramoyl-L-alanyl-D-glutamate</name>
        <dbReference type="ChEBI" id="CHEBI:83900"/>
    </ligand>
</feature>
<evidence type="ECO:0000256" key="5">
    <source>
        <dbReference type="ARBA" id="ARBA00022984"/>
    </source>
</evidence>
<dbReference type="GO" id="GO:0000287">
    <property type="term" value="F:magnesium ion binding"/>
    <property type="evidence" value="ECO:0007669"/>
    <property type="project" value="UniProtKB-UniRule"/>
</dbReference>
<keyword evidence="8" id="KW-0460">Magnesium</keyword>
<accession>A0A1G8S6Y1</accession>
<comment type="similarity">
    <text evidence="2 8">Belongs to the MurCDEF family. MurE subfamily.</text>
</comment>
<evidence type="ECO:0000256" key="7">
    <source>
        <dbReference type="ARBA" id="ARBA00023316"/>
    </source>
</evidence>
<feature type="binding site" evidence="8">
    <location>
        <begin position="178"/>
        <end position="179"/>
    </location>
    <ligand>
        <name>UDP-N-acetyl-alpha-D-muramoyl-L-alanyl-D-glutamate</name>
        <dbReference type="ChEBI" id="CHEBI:83900"/>
    </ligand>
</feature>
<evidence type="ECO:0000256" key="9">
    <source>
        <dbReference type="RuleBase" id="RU004135"/>
    </source>
</evidence>
<comment type="pathway">
    <text evidence="1 8 9">Cell wall biogenesis; peptidoglycan biosynthesis.</text>
</comment>
<dbReference type="Gene3D" id="3.90.190.20">
    <property type="entry name" value="Mur ligase, C-terminal domain"/>
    <property type="match status" value="1"/>
</dbReference>
<keyword evidence="8" id="KW-0547">Nucleotide-binding</keyword>
<evidence type="ECO:0000256" key="3">
    <source>
        <dbReference type="ARBA" id="ARBA00022618"/>
    </source>
</evidence>
<evidence type="ECO:0000256" key="2">
    <source>
        <dbReference type="ARBA" id="ARBA00005898"/>
    </source>
</evidence>
<dbReference type="InterPro" id="IPR005761">
    <property type="entry name" value="UDP-N-AcMur-Glu-dNH2Pim_ligase"/>
</dbReference>
<reference evidence="13 14" key="1">
    <citation type="submission" date="2016-10" db="EMBL/GenBank/DDBJ databases">
        <authorList>
            <person name="de Groot N.N."/>
        </authorList>
    </citation>
    <scope>NUCLEOTIDE SEQUENCE [LARGE SCALE GENOMIC DNA]</scope>
    <source>
        <strain evidence="13 14">CGMCC 1.5058</strain>
    </source>
</reference>
<dbReference type="PANTHER" id="PTHR23135:SF4">
    <property type="entry name" value="UDP-N-ACETYLMURAMOYL-L-ALANYL-D-GLUTAMATE--2,6-DIAMINOPIMELATE LIGASE MURE HOMOLOG, CHLOROPLASTIC"/>
    <property type="match status" value="1"/>
</dbReference>
<dbReference type="InterPro" id="IPR004101">
    <property type="entry name" value="Mur_ligase_C"/>
</dbReference>
<dbReference type="EMBL" id="FNDZ01000010">
    <property type="protein sequence ID" value="SDJ24430.1"/>
    <property type="molecule type" value="Genomic_DNA"/>
</dbReference>
<evidence type="ECO:0000256" key="8">
    <source>
        <dbReference type="HAMAP-Rule" id="MF_00208"/>
    </source>
</evidence>
<keyword evidence="7 8" id="KW-0961">Cell wall biogenesis/degradation</keyword>
<dbReference type="Pfam" id="PF02875">
    <property type="entry name" value="Mur_ligase_C"/>
    <property type="match status" value="1"/>
</dbReference>
<dbReference type="GO" id="GO:0009252">
    <property type="term" value="P:peptidoglycan biosynthetic process"/>
    <property type="evidence" value="ECO:0007669"/>
    <property type="project" value="UniProtKB-UniRule"/>
</dbReference>
<evidence type="ECO:0000256" key="4">
    <source>
        <dbReference type="ARBA" id="ARBA00022960"/>
    </source>
</evidence>
<comment type="caution">
    <text evidence="8">Lacks conserved residue(s) required for the propagation of feature annotation.</text>
</comment>
<keyword evidence="8" id="KW-0067">ATP-binding</keyword>
<keyword evidence="8" id="KW-0963">Cytoplasm</keyword>
<dbReference type="AlphaFoldDB" id="A0A1G8S6Y1"/>
<dbReference type="InterPro" id="IPR036565">
    <property type="entry name" value="Mur-like_cat_sf"/>
</dbReference>
<comment type="function">
    <text evidence="8">Catalyzes the addition of an amino acid to the nucleotide precursor UDP-N-acetylmuramoyl-L-alanyl-D-glutamate (UMAG) in the biosynthesis of bacterial cell-wall peptidoglycan.</text>
</comment>
<protein>
    <recommendedName>
        <fullName evidence="8">UDP-N-acetylmuramyl-tripeptide synthetase</fullName>
        <ecNumber evidence="8">6.3.2.-</ecNumber>
    </recommendedName>
    <alternativeName>
        <fullName evidence="8">UDP-MurNAc-tripeptide synthetase</fullName>
    </alternativeName>
</protein>
<dbReference type="GO" id="GO:0005524">
    <property type="term" value="F:ATP binding"/>
    <property type="evidence" value="ECO:0007669"/>
    <property type="project" value="UniProtKB-UniRule"/>
</dbReference>
<dbReference type="Gene3D" id="3.40.1190.10">
    <property type="entry name" value="Mur-like, catalytic domain"/>
    <property type="match status" value="1"/>
</dbReference>
<evidence type="ECO:0000313" key="14">
    <source>
        <dbReference type="Proteomes" id="UP000183255"/>
    </source>
</evidence>
<sequence length="518" mass="58227">MLNAIKVMYNEVDSNESEVLSYIMRILELLDGIDLIDDELYKETADMEIEELVYDSRKAGIQKVFVALTGLDVDGHDFVMNAYEKGARVFVVEKNVDLPDDAVVFVVKNSRKALSRMSANFYSHPSKNMTIIGVTGTKGKTTVSHYIRDILESNGNPCGLIGTVGVFYGNVMEDTANTTPESYELQRILRDIYNQGIDTVVMEVSSGGLMMHRVDDIHFKYGVFLNLTPDHIGEKEHPNFEHYRDSKAKLFQMAEISIINNDDEYADFMKSVTVGELKTFSLKTEGFYRGLNACEGNTLETMGTQFDFVHGKLSMPMFLPQPGLYNLYNALAAISVAVEMGVELGNVKKALLEVKASGRFQIMNNLDGVIGILDYAHNRVALLNLLRTVRSYNPQKIILVVGSVGNRTKERRRELAEVAAEYCDITILTEDNQDREDPLQITKEMAEYMKDGASEVYIEVDRRKAVLLALTLAQRGDAIVLAGKGHETYNLVCGKKVPYSDEKTYIEMVEVVRRNRES</sequence>
<organism evidence="13 14">
    <name type="scientific">Proteiniclasticum ruminis</name>
    <dbReference type="NCBI Taxonomy" id="398199"/>
    <lineage>
        <taxon>Bacteria</taxon>
        <taxon>Bacillati</taxon>
        <taxon>Bacillota</taxon>
        <taxon>Clostridia</taxon>
        <taxon>Eubacteriales</taxon>
        <taxon>Clostridiaceae</taxon>
        <taxon>Proteiniclasticum</taxon>
    </lineage>
</organism>
<dbReference type="Pfam" id="PF08245">
    <property type="entry name" value="Mur_ligase_M"/>
    <property type="match status" value="1"/>
</dbReference>
<dbReference type="GO" id="GO:0008360">
    <property type="term" value="P:regulation of cell shape"/>
    <property type="evidence" value="ECO:0007669"/>
    <property type="project" value="UniProtKB-KW"/>
</dbReference>
<evidence type="ECO:0000313" key="13">
    <source>
        <dbReference type="EMBL" id="SDJ24430.1"/>
    </source>
</evidence>
<evidence type="ECO:0000259" key="11">
    <source>
        <dbReference type="Pfam" id="PF02875"/>
    </source>
</evidence>
<comment type="cofactor">
    <cofactor evidence="8">
        <name>Mg(2+)</name>
        <dbReference type="ChEBI" id="CHEBI:18420"/>
    </cofactor>
</comment>
<dbReference type="InterPro" id="IPR013221">
    <property type="entry name" value="Mur_ligase_cen"/>
</dbReference>
<dbReference type="Gene3D" id="3.40.1390.10">
    <property type="entry name" value="MurE/MurF, N-terminal domain"/>
    <property type="match status" value="1"/>
</dbReference>
<feature type="domain" description="Mur ligase central" evidence="12">
    <location>
        <begin position="134"/>
        <end position="337"/>
    </location>
</feature>
<evidence type="ECO:0000256" key="6">
    <source>
        <dbReference type="ARBA" id="ARBA00023306"/>
    </source>
</evidence>
<dbReference type="HAMAP" id="MF_00208">
    <property type="entry name" value="MurE"/>
    <property type="match status" value="1"/>
</dbReference>
<dbReference type="SUPFAM" id="SSF63418">
    <property type="entry name" value="MurE/MurF N-terminal domain"/>
    <property type="match status" value="1"/>
</dbReference>
<dbReference type="EC" id="6.3.2.-" evidence="8"/>
<evidence type="ECO:0000259" key="12">
    <source>
        <dbReference type="Pfam" id="PF08245"/>
    </source>
</evidence>
<dbReference type="GO" id="GO:0071555">
    <property type="term" value="P:cell wall organization"/>
    <property type="evidence" value="ECO:0007669"/>
    <property type="project" value="UniProtKB-KW"/>
</dbReference>
<dbReference type="GO" id="GO:0016881">
    <property type="term" value="F:acid-amino acid ligase activity"/>
    <property type="evidence" value="ECO:0007669"/>
    <property type="project" value="UniProtKB-UniRule"/>
</dbReference>
<dbReference type="Proteomes" id="UP000183255">
    <property type="component" value="Unassembled WGS sequence"/>
</dbReference>
<dbReference type="GO" id="GO:0051301">
    <property type="term" value="P:cell division"/>
    <property type="evidence" value="ECO:0007669"/>
    <property type="project" value="UniProtKB-KW"/>
</dbReference>
<comment type="subcellular location">
    <subcellularLocation>
        <location evidence="8 9">Cytoplasm</location>
    </subcellularLocation>
</comment>
<gene>
    <name evidence="8" type="primary">murE</name>
    <name evidence="13" type="ORF">SAMN05421804_11067</name>
</gene>
<keyword evidence="5 8" id="KW-0573">Peptidoglycan synthesis</keyword>
<keyword evidence="3 8" id="KW-0132">Cell division</keyword>
<dbReference type="SUPFAM" id="SSF53244">
    <property type="entry name" value="MurD-like peptide ligases, peptide-binding domain"/>
    <property type="match status" value="1"/>
</dbReference>
<keyword evidence="8 13" id="KW-0436">Ligase</keyword>
<dbReference type="InterPro" id="IPR036615">
    <property type="entry name" value="Mur_ligase_C_dom_sf"/>
</dbReference>
<evidence type="ECO:0000259" key="10">
    <source>
        <dbReference type="Pfam" id="PF01225"/>
    </source>
</evidence>
<dbReference type="GO" id="GO:0005737">
    <property type="term" value="C:cytoplasm"/>
    <property type="evidence" value="ECO:0007669"/>
    <property type="project" value="UniProtKB-SubCell"/>
</dbReference>
<evidence type="ECO:0000256" key="1">
    <source>
        <dbReference type="ARBA" id="ARBA00004752"/>
    </source>
</evidence>
<dbReference type="UniPathway" id="UPA00219"/>
<dbReference type="NCBIfam" id="NF001126">
    <property type="entry name" value="PRK00139.1-4"/>
    <property type="match status" value="1"/>
</dbReference>